<dbReference type="Proteomes" id="UP000035682">
    <property type="component" value="Unplaced"/>
</dbReference>
<name>A0A090KP06_STRRB</name>
<accession>A0A090KP06</accession>
<gene>
    <name evidence="1 3 4" type="ORF">SRAE_X000107800</name>
</gene>
<evidence type="ECO:0000313" key="1">
    <source>
        <dbReference type="EMBL" id="CEF59328.1"/>
    </source>
</evidence>
<keyword evidence="2" id="KW-1185">Reference proteome</keyword>
<organism evidence="1">
    <name type="scientific">Strongyloides ratti</name>
    <name type="common">Parasitic roundworm</name>
    <dbReference type="NCBI Taxonomy" id="34506"/>
    <lineage>
        <taxon>Eukaryota</taxon>
        <taxon>Metazoa</taxon>
        <taxon>Ecdysozoa</taxon>
        <taxon>Nematoda</taxon>
        <taxon>Chromadorea</taxon>
        <taxon>Rhabditida</taxon>
        <taxon>Tylenchina</taxon>
        <taxon>Panagrolaimomorpha</taxon>
        <taxon>Strongyloidoidea</taxon>
        <taxon>Strongyloididae</taxon>
        <taxon>Strongyloides</taxon>
    </lineage>
</organism>
<sequence>MEISVTCEKKKNKSEKKKKDIPLSENIGEDIPNNDHVIKSIVCVRDFPRLYTFGSSLSMPPRNENEISFETGNGLEVIEEVEEPDEEDNYFDHTFDDQTSLIKTLNHDSSKKSLKDKKNANRRHVVTCVNTSSTFTNVTLDENIPYGDDENRISFFGEFTESNDQGYFEDSFIGTETFFPIPLNATSGQFLAPGTISPTPEIVEENNFLRRMYQTLFLNCFGLRTKQKSVIRPIIRR</sequence>
<dbReference type="EMBL" id="LN609396">
    <property type="protein sequence ID" value="CEF59328.1"/>
    <property type="molecule type" value="Genomic_DNA"/>
</dbReference>
<reference evidence="1" key="2">
    <citation type="submission" date="2014-09" db="EMBL/GenBank/DDBJ databases">
        <authorList>
            <person name="Aslett A.Martin."/>
        </authorList>
    </citation>
    <scope>NUCLEOTIDE SEQUENCE</scope>
    <source>
        <strain evidence="1">ED321 Heterogonic</strain>
    </source>
</reference>
<dbReference type="AlphaFoldDB" id="A0A090KP06"/>
<reference evidence="3" key="3">
    <citation type="submission" date="2020-12" db="UniProtKB">
        <authorList>
            <consortium name="WormBaseParasite"/>
        </authorList>
    </citation>
    <scope>IDENTIFICATION</scope>
</reference>
<evidence type="ECO:0000313" key="3">
    <source>
        <dbReference type="WBParaSite" id="SRAE_X000107800.1"/>
    </source>
</evidence>
<dbReference type="WormBase" id="SRAE_X000107800">
    <property type="protein sequence ID" value="SRP07889"/>
    <property type="gene ID" value="WBGene00266642"/>
</dbReference>
<proteinExistence type="predicted"/>
<evidence type="ECO:0000313" key="2">
    <source>
        <dbReference type="Proteomes" id="UP000035682"/>
    </source>
</evidence>
<reference evidence="2" key="1">
    <citation type="submission" date="2014-09" db="EMBL/GenBank/DDBJ databases">
        <authorList>
            <person name="Martin A.A."/>
        </authorList>
    </citation>
    <scope>NUCLEOTIDE SEQUENCE</scope>
    <source>
        <strain evidence="2">ED321</strain>
    </source>
</reference>
<dbReference type="RefSeq" id="XP_024498539.1">
    <property type="nucleotide sequence ID" value="XM_024652695.1"/>
</dbReference>
<dbReference type="CTD" id="36384136"/>
<dbReference type="GeneID" id="36384136"/>
<evidence type="ECO:0000313" key="4">
    <source>
        <dbReference type="WormBase" id="SRAE_X000107800"/>
    </source>
</evidence>
<dbReference type="WBParaSite" id="SRAE_X000107800.1">
    <property type="protein sequence ID" value="SRAE_X000107800.1"/>
    <property type="gene ID" value="WBGene00266642"/>
</dbReference>
<protein>
    <submittedName>
        <fullName evidence="1 3">Uncharacterized protein</fullName>
    </submittedName>
</protein>